<evidence type="ECO:0000256" key="3">
    <source>
        <dbReference type="ARBA" id="ARBA00022692"/>
    </source>
</evidence>
<comment type="similarity">
    <text evidence="7">Belongs to the DHHC palmitoyltransferase family.</text>
</comment>
<reference evidence="9" key="1">
    <citation type="submission" date="2013-12" db="EMBL/GenBank/DDBJ databases">
        <title>The Genome Sequence of Aphanomyces invadans NJM9701.</title>
        <authorList>
            <consortium name="The Broad Institute Genomics Platform"/>
            <person name="Russ C."/>
            <person name="Tyler B."/>
            <person name="van West P."/>
            <person name="Dieguez-Uribeondo J."/>
            <person name="Young S.K."/>
            <person name="Zeng Q."/>
            <person name="Gargeya S."/>
            <person name="Fitzgerald M."/>
            <person name="Abouelleil A."/>
            <person name="Alvarado L."/>
            <person name="Chapman S.B."/>
            <person name="Gainer-Dewar J."/>
            <person name="Goldberg J."/>
            <person name="Griggs A."/>
            <person name="Gujja S."/>
            <person name="Hansen M."/>
            <person name="Howarth C."/>
            <person name="Imamovic A."/>
            <person name="Ireland A."/>
            <person name="Larimer J."/>
            <person name="McCowan C."/>
            <person name="Murphy C."/>
            <person name="Pearson M."/>
            <person name="Poon T.W."/>
            <person name="Priest M."/>
            <person name="Roberts A."/>
            <person name="Saif S."/>
            <person name="Shea T."/>
            <person name="Sykes S."/>
            <person name="Wortman J."/>
            <person name="Nusbaum C."/>
            <person name="Birren B."/>
        </authorList>
    </citation>
    <scope>NUCLEOTIDE SEQUENCE [LARGE SCALE GENOMIC DNA]</scope>
    <source>
        <strain evidence="9">NJM9701</strain>
    </source>
</reference>
<keyword evidence="4 7" id="KW-1133">Transmembrane helix</keyword>
<dbReference type="EMBL" id="KI913955">
    <property type="protein sequence ID" value="ETW06241.1"/>
    <property type="molecule type" value="Genomic_DNA"/>
</dbReference>
<dbReference type="GO" id="GO:0005783">
    <property type="term" value="C:endoplasmic reticulum"/>
    <property type="evidence" value="ECO:0007669"/>
    <property type="project" value="TreeGrafter"/>
</dbReference>
<evidence type="ECO:0000256" key="6">
    <source>
        <dbReference type="ARBA" id="ARBA00023315"/>
    </source>
</evidence>
<dbReference type="GO" id="GO:0005794">
    <property type="term" value="C:Golgi apparatus"/>
    <property type="evidence" value="ECO:0007669"/>
    <property type="project" value="TreeGrafter"/>
</dbReference>
<feature type="transmembrane region" description="Helical" evidence="7">
    <location>
        <begin position="150"/>
        <end position="173"/>
    </location>
</feature>
<comment type="subcellular location">
    <subcellularLocation>
        <location evidence="1">Membrane</location>
        <topology evidence="1">Multi-pass membrane protein</topology>
    </subcellularLocation>
</comment>
<dbReference type="GeneID" id="20079592"/>
<evidence type="ECO:0000256" key="5">
    <source>
        <dbReference type="ARBA" id="ARBA00023136"/>
    </source>
</evidence>
<dbReference type="OrthoDB" id="5977743at2759"/>
<keyword evidence="2 7" id="KW-0808">Transferase</keyword>
<gene>
    <name evidence="9" type="ORF">H310_02542</name>
</gene>
<protein>
    <recommendedName>
        <fullName evidence="7">Palmitoyltransferase</fullName>
        <ecNumber evidence="7">2.3.1.225</ecNumber>
    </recommendedName>
</protein>
<dbReference type="EC" id="2.3.1.225" evidence="7"/>
<keyword evidence="6 7" id="KW-0012">Acyltransferase</keyword>
<feature type="transmembrane region" description="Helical" evidence="7">
    <location>
        <begin position="62"/>
        <end position="78"/>
    </location>
</feature>
<dbReference type="GO" id="GO:0016020">
    <property type="term" value="C:membrane"/>
    <property type="evidence" value="ECO:0007669"/>
    <property type="project" value="UniProtKB-SubCell"/>
</dbReference>
<keyword evidence="3 7" id="KW-0812">Transmembrane</keyword>
<feature type="domain" description="Palmitoyltransferase DHHC" evidence="8">
    <location>
        <begin position="104"/>
        <end position="242"/>
    </location>
</feature>
<accession>A0A024UIG7</accession>
<dbReference type="PANTHER" id="PTHR22883">
    <property type="entry name" value="ZINC FINGER DHHC DOMAIN CONTAINING PROTEIN"/>
    <property type="match status" value="1"/>
</dbReference>
<evidence type="ECO:0000313" key="9">
    <source>
        <dbReference type="EMBL" id="ETW06241.1"/>
    </source>
</evidence>
<dbReference type="Pfam" id="PF01529">
    <property type="entry name" value="DHHC"/>
    <property type="match status" value="1"/>
</dbReference>
<comment type="domain">
    <text evidence="7">The DHHC domain is required for palmitoyltransferase activity.</text>
</comment>
<feature type="transmembrane region" description="Helical" evidence="7">
    <location>
        <begin position="194"/>
        <end position="219"/>
    </location>
</feature>
<evidence type="ECO:0000256" key="1">
    <source>
        <dbReference type="ARBA" id="ARBA00004141"/>
    </source>
</evidence>
<proteinExistence type="inferred from homology"/>
<evidence type="ECO:0000259" key="8">
    <source>
        <dbReference type="Pfam" id="PF01529"/>
    </source>
</evidence>
<dbReference type="PROSITE" id="PS50216">
    <property type="entry name" value="DHHC"/>
    <property type="match status" value="1"/>
</dbReference>
<dbReference type="AlphaFoldDB" id="A0A024UIG7"/>
<dbReference type="eggNOG" id="KOG1312">
    <property type="taxonomic scope" value="Eukaryota"/>
</dbReference>
<evidence type="ECO:0000256" key="4">
    <source>
        <dbReference type="ARBA" id="ARBA00022989"/>
    </source>
</evidence>
<sequence length="310" mass="34691">MPSMAALLQLGGRAVLGVWGWFFETPNCIFQILYVVLLTTCYYSVVTEVWPSVTVMDKSMSASLGIAALGLFAVVSFADPGRITRDNIRRFKRYPAHPVLYPPNTTCSTCQTLKIPRSKHCRVCNHCFARFDHHCIWVNTCVAANNYGPFFAFLVVNMAGAAHLLYLTMRSFLRQLDAIISPSSSRSVDDAKLILTDLLSVKPGVTFVACMTAMVWFLVSCLMGCHLSRVYRNCTTNEHFKRQHLKASLAREDANDDDPPSSRPIPMDLSWGVLEVKPRLTARAIDSNPYDLGIVYNIRDALFPPSLKLD</sequence>
<evidence type="ECO:0000256" key="2">
    <source>
        <dbReference type="ARBA" id="ARBA00022679"/>
    </source>
</evidence>
<dbReference type="InterPro" id="IPR001594">
    <property type="entry name" value="Palmitoyltrfase_DHHC"/>
</dbReference>
<dbReference type="GO" id="GO:0006612">
    <property type="term" value="P:protein targeting to membrane"/>
    <property type="evidence" value="ECO:0007669"/>
    <property type="project" value="TreeGrafter"/>
</dbReference>
<keyword evidence="5 7" id="KW-0472">Membrane</keyword>
<comment type="catalytic activity">
    <reaction evidence="7">
        <text>L-cysteinyl-[protein] + hexadecanoyl-CoA = S-hexadecanoyl-L-cysteinyl-[protein] + CoA</text>
        <dbReference type="Rhea" id="RHEA:36683"/>
        <dbReference type="Rhea" id="RHEA-COMP:10131"/>
        <dbReference type="Rhea" id="RHEA-COMP:11032"/>
        <dbReference type="ChEBI" id="CHEBI:29950"/>
        <dbReference type="ChEBI" id="CHEBI:57287"/>
        <dbReference type="ChEBI" id="CHEBI:57379"/>
        <dbReference type="ChEBI" id="CHEBI:74151"/>
        <dbReference type="EC" id="2.3.1.225"/>
    </reaction>
</comment>
<dbReference type="InterPro" id="IPR039859">
    <property type="entry name" value="PFA4/ZDH16/20/ERF2-like"/>
</dbReference>
<organism evidence="9">
    <name type="scientific">Aphanomyces invadans</name>
    <dbReference type="NCBI Taxonomy" id="157072"/>
    <lineage>
        <taxon>Eukaryota</taxon>
        <taxon>Sar</taxon>
        <taxon>Stramenopiles</taxon>
        <taxon>Oomycota</taxon>
        <taxon>Saprolegniomycetes</taxon>
        <taxon>Saprolegniales</taxon>
        <taxon>Verrucalvaceae</taxon>
        <taxon>Aphanomyces</taxon>
    </lineage>
</organism>
<dbReference type="VEuPathDB" id="FungiDB:H310_02542"/>
<feature type="transmembrane region" description="Helical" evidence="7">
    <location>
        <begin position="30"/>
        <end position="50"/>
    </location>
</feature>
<dbReference type="GO" id="GO:0019706">
    <property type="term" value="F:protein-cysteine S-palmitoyltransferase activity"/>
    <property type="evidence" value="ECO:0007669"/>
    <property type="project" value="UniProtKB-EC"/>
</dbReference>
<name>A0A024UIG7_9STRA</name>
<evidence type="ECO:0000256" key="7">
    <source>
        <dbReference type="RuleBase" id="RU079119"/>
    </source>
</evidence>
<dbReference type="RefSeq" id="XP_008864316.1">
    <property type="nucleotide sequence ID" value="XM_008866094.1"/>
</dbReference>